<keyword evidence="1" id="KW-1133">Transmembrane helix</keyword>
<organism evidence="2 3">
    <name type="scientific">Candidatus Zambryskibacteria bacterium RIFCSPLOWO2_01_FULL_43_17</name>
    <dbReference type="NCBI Taxonomy" id="1802760"/>
    <lineage>
        <taxon>Bacteria</taxon>
        <taxon>Candidatus Zambryskiibacteriota</taxon>
    </lineage>
</organism>
<dbReference type="AlphaFoldDB" id="A0A1G2U516"/>
<feature type="transmembrane region" description="Helical" evidence="1">
    <location>
        <begin position="41"/>
        <end position="63"/>
    </location>
</feature>
<sequence length="179" mass="19577">MKSHLLKDTLILLICVIITLSLVKSGMLDSFLANAHSWGLVGAFMAGIFFTSVFTLTASTILFVELLKANPLPEIAIVGALGAVVGDLVLFLFVKNRVSEDVDEMIMKAGMRPHYLIKAEFLRWLNPILGAVIIASPFPDELGLALLGFSKTRTKALICISFVMNMVGIYFVWLAMNAL</sequence>
<proteinExistence type="predicted"/>
<name>A0A1G2U516_9BACT</name>
<evidence type="ECO:0008006" key="4">
    <source>
        <dbReference type="Google" id="ProtNLM"/>
    </source>
</evidence>
<feature type="transmembrane region" description="Helical" evidence="1">
    <location>
        <begin position="75"/>
        <end position="94"/>
    </location>
</feature>
<keyword evidence="1" id="KW-0472">Membrane</keyword>
<evidence type="ECO:0000256" key="1">
    <source>
        <dbReference type="SAM" id="Phobius"/>
    </source>
</evidence>
<comment type="caution">
    <text evidence="2">The sequence shown here is derived from an EMBL/GenBank/DDBJ whole genome shotgun (WGS) entry which is preliminary data.</text>
</comment>
<dbReference type="Proteomes" id="UP000179283">
    <property type="component" value="Unassembled WGS sequence"/>
</dbReference>
<evidence type="ECO:0000313" key="2">
    <source>
        <dbReference type="EMBL" id="OHB04583.1"/>
    </source>
</evidence>
<protein>
    <recommendedName>
        <fullName evidence="4">TVP38/TMEM64 family membrane protein</fullName>
    </recommendedName>
</protein>
<reference evidence="2 3" key="1">
    <citation type="journal article" date="2016" name="Nat. Commun.">
        <title>Thousands of microbial genomes shed light on interconnected biogeochemical processes in an aquifer system.</title>
        <authorList>
            <person name="Anantharaman K."/>
            <person name="Brown C.T."/>
            <person name="Hug L.A."/>
            <person name="Sharon I."/>
            <person name="Castelle C.J."/>
            <person name="Probst A.J."/>
            <person name="Thomas B.C."/>
            <person name="Singh A."/>
            <person name="Wilkins M.J."/>
            <person name="Karaoz U."/>
            <person name="Brodie E.L."/>
            <person name="Williams K.H."/>
            <person name="Hubbard S.S."/>
            <person name="Banfield J.F."/>
        </authorList>
    </citation>
    <scope>NUCLEOTIDE SEQUENCE [LARGE SCALE GENOMIC DNA]</scope>
</reference>
<gene>
    <name evidence="2" type="ORF">A2920_01420</name>
</gene>
<accession>A0A1G2U516</accession>
<keyword evidence="1" id="KW-0812">Transmembrane</keyword>
<dbReference type="EMBL" id="MHWD01000008">
    <property type="protein sequence ID" value="OHB04583.1"/>
    <property type="molecule type" value="Genomic_DNA"/>
</dbReference>
<feature type="transmembrane region" description="Helical" evidence="1">
    <location>
        <begin position="156"/>
        <end position="176"/>
    </location>
</feature>
<evidence type="ECO:0000313" key="3">
    <source>
        <dbReference type="Proteomes" id="UP000179283"/>
    </source>
</evidence>